<dbReference type="GO" id="GO:0000070">
    <property type="term" value="P:mitotic sister chromatid segregation"/>
    <property type="evidence" value="ECO:0007669"/>
    <property type="project" value="TreeGrafter"/>
</dbReference>
<dbReference type="GO" id="GO:1990423">
    <property type="term" value="C:RZZ complex"/>
    <property type="evidence" value="ECO:0007669"/>
    <property type="project" value="TreeGrafter"/>
</dbReference>
<feature type="compositionally biased region" description="Low complexity" evidence="1">
    <location>
        <begin position="934"/>
        <end position="952"/>
    </location>
</feature>
<accession>A0A7D5AAZ2</accession>
<dbReference type="PANTHER" id="PTHR15688:SF1">
    <property type="entry name" value="KINETOCHORE-ASSOCIATED PROTEIN 1"/>
    <property type="match status" value="1"/>
</dbReference>
<feature type="compositionally biased region" description="Polar residues" evidence="1">
    <location>
        <begin position="917"/>
        <end position="931"/>
    </location>
</feature>
<evidence type="ECO:0000256" key="1">
    <source>
        <dbReference type="SAM" id="MobiDB-lite"/>
    </source>
</evidence>
<feature type="region of interest" description="Disordered" evidence="1">
    <location>
        <begin position="895"/>
        <end position="955"/>
    </location>
</feature>
<dbReference type="GO" id="GO:0031267">
    <property type="term" value="F:small GTPase binding"/>
    <property type="evidence" value="ECO:0007669"/>
    <property type="project" value="TreeGrafter"/>
</dbReference>
<feature type="region of interest" description="Disordered" evidence="1">
    <location>
        <begin position="1"/>
        <end position="28"/>
    </location>
</feature>
<reference evidence="2" key="1">
    <citation type="submission" date="2019-10" db="EMBL/GenBank/DDBJ databases">
        <authorList>
            <person name="Sui J."/>
            <person name="Wang H."/>
            <person name="Liu T."/>
        </authorList>
    </citation>
    <scope>NUCLEOTIDE SEQUENCE</scope>
</reference>
<dbReference type="GO" id="GO:1903394">
    <property type="term" value="P:protein localization to kinetochore involved in kinetochore assembly"/>
    <property type="evidence" value="ECO:0007669"/>
    <property type="project" value="TreeGrafter"/>
</dbReference>
<dbReference type="GO" id="GO:0005737">
    <property type="term" value="C:cytoplasm"/>
    <property type="evidence" value="ECO:0007669"/>
    <property type="project" value="TreeGrafter"/>
</dbReference>
<organism evidence="2">
    <name type="scientific">Phaeodactylum tricornutum</name>
    <name type="common">Diatom</name>
    <dbReference type="NCBI Taxonomy" id="2850"/>
    <lineage>
        <taxon>Eukaryota</taxon>
        <taxon>Sar</taxon>
        <taxon>Stramenopiles</taxon>
        <taxon>Ochrophyta</taxon>
        <taxon>Bacillariophyta</taxon>
        <taxon>Bacillariophyceae</taxon>
        <taxon>Bacillariophycidae</taxon>
        <taxon>Naviculales</taxon>
        <taxon>Phaeodactylaceae</taxon>
        <taxon>Phaeodactylum</taxon>
    </lineage>
</organism>
<evidence type="ECO:0000313" key="2">
    <source>
        <dbReference type="EMBL" id="QKV26400.1"/>
    </source>
</evidence>
<feature type="compositionally biased region" description="Low complexity" evidence="1">
    <location>
        <begin position="182"/>
        <end position="205"/>
    </location>
</feature>
<dbReference type="InterPro" id="IPR052802">
    <property type="entry name" value="KNTC1"/>
</dbReference>
<dbReference type="GO" id="GO:0005828">
    <property type="term" value="C:kinetochore microtubule"/>
    <property type="evidence" value="ECO:0007669"/>
    <property type="project" value="TreeGrafter"/>
</dbReference>
<sequence>MFRARHGSLPSLPGGQWDGSPRNGIGSPTRIQKMVARGDGGCATDECARFFDADEIPLSTTLSEIGSRISRWWTRVAKSDIPAFLHGTALLLSSLSFLYPFSSCITRYSNIIPTLTMTTTSHRPWLSSVRLVDWEWPVPEESTIAHGLCSTSESTDCTVGRYALARGSSVYGFVSQQQQPHTTTSTRSTNTTTTSTSSTNTTTDDTTTVPFLTPAWQVSLGSDHAVVTQVVTNTTGTIVAVAIAGGTVAVLRALDGAVLVTRSLPTRSDVRLSFGVHANGHDTLCIEILTRDRDPTSNTTTHGGQLVVVSHMDGSTLPTLALDGRMDDADVTTTTTSLAHAVARWRIHTLTLPDDLRSVREYRTRGDPETPRFVGMYAHGRALGVYRTVLVPTTAHEAAELVPETPGAVDEHPHRILDAEQGLSVASRSFGKPGRDQDSDPFFFVGSYSGTEASRASGVFWWDPDSVRVVCHYNMRHGGPVPFHSKASVPNVLDLTPIQAYSDDTLALAVAYRTSTGACLQVLQVLLDETMGLTVLANPHVVFTIPLETRVPLAVLSLSPTPPNSHPQPFGFFVQTALETSHRGTGRYRFFLPDATAARVGHVCQLLQRGDLDAAEAVVGQYNLAQLDHDNGHVSFHPSQIALKRLASLLDHHPWVETDVAQRCLHNLARGARTGNRFGVRSLLQAVDLVLECPVRDALLAMNTVIDTVVQTTFPESTRQLHTALVAKQRELQDRLDTVRYLETVELPSSRSVAIRSARTPSHLFATLVREGCYGMAEALWYSHLRSSLSDEVLVASVLNITHEVDPSAYIPLLRDVVLPSLAINHELLPTLRAWACRTADALDHHWSEEKGLAAAIQLLEVVDRGTKDLQLRIHQSFATYSPFVTGLNESTGRKLTLTRRSPRARGGVGSEEVSHDSQSMTSGTLSSRHTSGAEEPSSTTAPTPTTLPESSVQRTAPTVLKLGHLEIGAVKRRQPNTLLAMVHGDDDDDCIYEGQRTARGLGFTRDAATLRTFGPNGGETFCAQQLVQLCSRGSESHDVRAKNLAEQVKPFCSRFGVDYDTIVLQCSESLCRGKHIGEDQIREATSIACCCESVSVKCHGILAALRAALLCGCSADWLTHISKNAVAWASADSKLQSELIEASRLLLIDSIVRKYCGSGAKDLFRVDNPRHAVRLLDFVTKHLDRESVVDDISSLCDAFTHLSPKHAFGSLIQRALLQDKVDLAAAVLAQLWDRNPSLAESTLASTVSFAEEILHESSAFDRNPVQVLNHETELVKQNARRMAIGISALIQSVMEHTVRLNSENAAEIDCWTVLGSLPILKASVERICSLQSESGVYTCLDHWTCTSQIVSIASDLVLAATEDHLECEEAVLRPLIKKARRGVSLLESSSTVWGKELWSVAARQVLVRSIRENPKEKTLILLQTADLDAPFHSPISTYTQLTTVVELCRRGQKSVPVEGMKLVTVADSLLRNQVLPMCGAQLLPVVVSLRCFLDTAIHVFLQADEGVGEQIEQMQCDLKSEILRRGVDSSIKHSRPLLAQLPSPKFHPSWYVGDGLLLPPQEALDVSMDFCLQGVRNDCFLSDRALKIHRFLGERGAHFLSLRILCWSSVVQSCYRGPPLASGIEATAENNCYCAVRDTMNFLAERSLGGSSSGITSGSVDSELAVTFLLSLPMKSAFNVYKSALPSGIKTRAFDRVLSLANVGRVACTEGTPVDFQAFSAVGWAKQTAFARQCERLALKASWWKILEGFGIEFDPQRFDVGETHIAGTGTASSDLARCDPTYTISILEALLWKTSKILESPIVLRLCGRFAASFDLPRVLVLQKHVEYLLSAQITKAKSGHCVGIDRDPRSDLHQCRRIAQASLLEIEPPVRRCEIVRRCILALQDSSTSETDYERYSMLFSLYHDSLTFVLDNDTAVQGLSLNQLEDELESVDRRRDALAILSDFFQGPRLIKRPGLSNFFPPLRSLSLNAKPLPSLNKCSMFGTSTVSGEHFDPLHCLDKLLSESQENVTALAPLCLPLGLPQGYIHARSLVVRFKAAANRESAYPSLENDVVPVLNRLRSHTDKYTLADWCASYFTNNDTDNENLACIDLALQSAIEASNEAERRMQHSNGDDKEIMMLEQFALEKLRTISLKRDALTDRLKVKAILTTCNGSHRDSVSRLSCSLAQLLDAETKSNPNMMPEDIVDFLLRSGSRLTALASLDDKVACTTEQFRQFSLKVKDACSSIAERYSHIQPDEHCKQLARRWLLFGEKDHSLIGFQSVATMSGARSTDVSNEKAKDDDESEFIMDIADLQAKDDWDDGIALPKQHSLNQFTSEEERSSLLPISMRELSEVGSHRASLRIAFVLVVADEYKSLGARAVEIVDENAGSGALNLQKTKAKGRLGLLSRIETKRESRNESSIIQLSRELLRVVFGASDSAITLFGANSSFDGGVALNEQSTTPKSITFAMRHRALRAAAILCPQEILERVINESVMSEFASKSALAKECLLKDCAFGSYVAKEIEEMGLSLPHSDLRQLSTMHFLSYARSLWRHHRGGEMKGYKGRLLLLLLEMCLKAESTDNAFVTMLLNEMNRLQLPRTLLHALELTSNYNGAGDELPFVQDPSFLAALSSLIGAMSSELQPKECTLIPDAYHFEEVVESLSRLGCIVRLVSWTTSGNDSLTHFTNLAASASSQACFEPISKDIRRIVESTSHQMNAKNLGVSLQVGTRFAGWIGTSHLLSDC</sequence>
<dbReference type="GO" id="GO:0007094">
    <property type="term" value="P:mitotic spindle assembly checkpoint signaling"/>
    <property type="evidence" value="ECO:0007669"/>
    <property type="project" value="TreeGrafter"/>
</dbReference>
<feature type="region of interest" description="Disordered" evidence="1">
    <location>
        <begin position="175"/>
        <end position="205"/>
    </location>
</feature>
<dbReference type="EMBL" id="MN525773">
    <property type="protein sequence ID" value="QKV26400.1"/>
    <property type="molecule type" value="mRNA"/>
</dbReference>
<proteinExistence type="evidence at transcript level"/>
<protein>
    <submittedName>
        <fullName evidence="2">Neoxanthin synthetase</fullName>
    </submittedName>
</protein>
<name>A0A7D5AAZ2_PHATR</name>
<dbReference type="PANTHER" id="PTHR15688">
    <property type="entry name" value="KINETOCHORE-ASSOCIATED PROTEIN 1"/>
    <property type="match status" value="1"/>
</dbReference>